<evidence type="ECO:0000313" key="1">
    <source>
        <dbReference type="EMBL" id="EZA51544.1"/>
    </source>
</evidence>
<accession>A0A026W934</accession>
<name>A0A026W934_OOCBI</name>
<dbReference type="EMBL" id="KK107378">
    <property type="protein sequence ID" value="EZA51544.1"/>
    <property type="molecule type" value="Genomic_DNA"/>
</dbReference>
<protein>
    <submittedName>
        <fullName evidence="1">Uncharacterized protein</fullName>
    </submittedName>
</protein>
<evidence type="ECO:0000313" key="2">
    <source>
        <dbReference type="Proteomes" id="UP000053097"/>
    </source>
</evidence>
<keyword evidence="2" id="KW-1185">Reference proteome</keyword>
<reference evidence="1 2" key="1">
    <citation type="journal article" date="2014" name="Curr. Biol.">
        <title>The genome of the clonal raider ant Cerapachys biroi.</title>
        <authorList>
            <person name="Oxley P.R."/>
            <person name="Ji L."/>
            <person name="Fetter-Pruneda I."/>
            <person name="McKenzie S.K."/>
            <person name="Li C."/>
            <person name="Hu H."/>
            <person name="Zhang G."/>
            <person name="Kronauer D.J."/>
        </authorList>
    </citation>
    <scope>NUCLEOTIDE SEQUENCE [LARGE SCALE GENOMIC DNA]</scope>
</reference>
<dbReference type="AlphaFoldDB" id="A0A026W934"/>
<gene>
    <name evidence="1" type="ORF">X777_09753</name>
</gene>
<proteinExistence type="predicted"/>
<organism evidence="1 2">
    <name type="scientific">Ooceraea biroi</name>
    <name type="common">Clonal raider ant</name>
    <name type="synonym">Cerapachys biroi</name>
    <dbReference type="NCBI Taxonomy" id="2015173"/>
    <lineage>
        <taxon>Eukaryota</taxon>
        <taxon>Metazoa</taxon>
        <taxon>Ecdysozoa</taxon>
        <taxon>Arthropoda</taxon>
        <taxon>Hexapoda</taxon>
        <taxon>Insecta</taxon>
        <taxon>Pterygota</taxon>
        <taxon>Neoptera</taxon>
        <taxon>Endopterygota</taxon>
        <taxon>Hymenoptera</taxon>
        <taxon>Apocrita</taxon>
        <taxon>Aculeata</taxon>
        <taxon>Formicoidea</taxon>
        <taxon>Formicidae</taxon>
        <taxon>Dorylinae</taxon>
        <taxon>Ooceraea</taxon>
    </lineage>
</organism>
<sequence length="61" mass="6375">MNVITPDSPKGYVLKVVGDNTGVLDQGLRGGGAGREVSLDAGYDVTRWGLRAAVPVKGMFL</sequence>
<dbReference type="Proteomes" id="UP000053097">
    <property type="component" value="Unassembled WGS sequence"/>
</dbReference>